<dbReference type="InterPro" id="IPR029058">
    <property type="entry name" value="AB_hydrolase_fold"/>
</dbReference>
<keyword evidence="3" id="KW-1185">Reference proteome</keyword>
<dbReference type="SUPFAM" id="SSF53474">
    <property type="entry name" value="alpha/beta-Hydrolases"/>
    <property type="match status" value="1"/>
</dbReference>
<dbReference type="Proteomes" id="UP000059188">
    <property type="component" value="Unassembled WGS sequence"/>
</dbReference>
<dbReference type="PANTHER" id="PTHR43798">
    <property type="entry name" value="MONOACYLGLYCEROL LIPASE"/>
    <property type="match status" value="1"/>
</dbReference>
<feature type="domain" description="AB hydrolase-1" evidence="1">
    <location>
        <begin position="47"/>
        <end position="124"/>
    </location>
</feature>
<dbReference type="PRINTS" id="PR00412">
    <property type="entry name" value="EPOXHYDRLASE"/>
</dbReference>
<dbReference type="AlphaFoldDB" id="A0A0B7FWQ2"/>
<dbReference type="Pfam" id="PF00561">
    <property type="entry name" value="Abhydrolase_1"/>
    <property type="match status" value="1"/>
</dbReference>
<dbReference type="EMBL" id="LN679168">
    <property type="protein sequence ID" value="CEL62396.1"/>
    <property type="molecule type" value="Genomic_DNA"/>
</dbReference>
<dbReference type="OrthoDB" id="408373at2759"/>
<evidence type="ECO:0000259" key="1">
    <source>
        <dbReference type="Pfam" id="PF00561"/>
    </source>
</evidence>
<dbReference type="GO" id="GO:0047372">
    <property type="term" value="F:monoacylglycerol lipase activity"/>
    <property type="evidence" value="ECO:0007669"/>
    <property type="project" value="TreeGrafter"/>
</dbReference>
<dbReference type="InterPro" id="IPR000073">
    <property type="entry name" value="AB_hydrolase_1"/>
</dbReference>
<reference evidence="2 3" key="1">
    <citation type="submission" date="2014-11" db="EMBL/GenBank/DDBJ databases">
        <authorList>
            <person name="Wibberg Daniel"/>
        </authorList>
    </citation>
    <scope>NUCLEOTIDE SEQUENCE [LARGE SCALE GENOMIC DNA]</scope>
    <source>
        <strain evidence="2">Rhizoctonia solani AG1-IB 7/3/14</strain>
    </source>
</reference>
<sequence>MTNPQESKSQLHPLGYESKFANVTSGHSYRYVDVHPPEGVKLLATALLLHGFPDSAYGWRHQVKGWSGRGIRLIIPDTLGYYGSSQPINLEDYSTKRQSDDLEELVHQAGVPKNEKIIVIAHDWHVL</sequence>
<protein>
    <recommendedName>
        <fullName evidence="1">AB hydrolase-1 domain-containing protein</fullName>
    </recommendedName>
</protein>
<evidence type="ECO:0000313" key="3">
    <source>
        <dbReference type="Proteomes" id="UP000059188"/>
    </source>
</evidence>
<accession>A0A0B7FWQ2</accession>
<dbReference type="InterPro" id="IPR050266">
    <property type="entry name" value="AB_hydrolase_sf"/>
</dbReference>
<dbReference type="GO" id="GO:0046464">
    <property type="term" value="P:acylglycerol catabolic process"/>
    <property type="evidence" value="ECO:0007669"/>
    <property type="project" value="TreeGrafter"/>
</dbReference>
<dbReference type="GO" id="GO:0016020">
    <property type="term" value="C:membrane"/>
    <property type="evidence" value="ECO:0007669"/>
    <property type="project" value="TreeGrafter"/>
</dbReference>
<dbReference type="STRING" id="1108050.A0A0B7FWQ2"/>
<organism evidence="2 3">
    <name type="scientific">Thanatephorus cucumeris (strain AG1-IB / isolate 7/3/14)</name>
    <name type="common">Lettuce bottom rot fungus</name>
    <name type="synonym">Rhizoctonia solani</name>
    <dbReference type="NCBI Taxonomy" id="1108050"/>
    <lineage>
        <taxon>Eukaryota</taxon>
        <taxon>Fungi</taxon>
        <taxon>Dikarya</taxon>
        <taxon>Basidiomycota</taxon>
        <taxon>Agaricomycotina</taxon>
        <taxon>Agaricomycetes</taxon>
        <taxon>Cantharellales</taxon>
        <taxon>Ceratobasidiaceae</taxon>
        <taxon>Rhizoctonia</taxon>
        <taxon>Rhizoctonia solani AG-1</taxon>
    </lineage>
</organism>
<name>A0A0B7FWQ2_THACB</name>
<evidence type="ECO:0000313" key="2">
    <source>
        <dbReference type="EMBL" id="CEL62396.1"/>
    </source>
</evidence>
<dbReference type="Gene3D" id="3.40.50.1820">
    <property type="entry name" value="alpha/beta hydrolase"/>
    <property type="match status" value="1"/>
</dbReference>
<dbReference type="PANTHER" id="PTHR43798:SF33">
    <property type="entry name" value="HYDROLASE, PUTATIVE (AFU_ORTHOLOGUE AFUA_2G14860)-RELATED"/>
    <property type="match status" value="1"/>
</dbReference>
<gene>
    <name evidence="2" type="ORF">RSOLAG1IB_10437</name>
</gene>
<dbReference type="InterPro" id="IPR000639">
    <property type="entry name" value="Epox_hydrolase-like"/>
</dbReference>
<proteinExistence type="predicted"/>